<comment type="similarity">
    <text evidence="1">Belongs to the 'phage' integrase family.</text>
</comment>
<evidence type="ECO:0000313" key="5">
    <source>
        <dbReference type="EMBL" id="PSL25721.1"/>
    </source>
</evidence>
<evidence type="ECO:0000259" key="4">
    <source>
        <dbReference type="PROSITE" id="PS51898"/>
    </source>
</evidence>
<dbReference type="PANTHER" id="PTHR30349:SF64">
    <property type="entry name" value="PROPHAGE INTEGRASE INTD-RELATED"/>
    <property type="match status" value="1"/>
</dbReference>
<dbReference type="Pfam" id="PF13102">
    <property type="entry name" value="Phage_int_SAM_5"/>
    <property type="match status" value="1"/>
</dbReference>
<dbReference type="Gene3D" id="1.10.150.130">
    <property type="match status" value="1"/>
</dbReference>
<evidence type="ECO:0000313" key="6">
    <source>
        <dbReference type="Proteomes" id="UP000241964"/>
    </source>
</evidence>
<dbReference type="InterPro" id="IPR010998">
    <property type="entry name" value="Integrase_recombinase_N"/>
</dbReference>
<dbReference type="InterPro" id="IPR002104">
    <property type="entry name" value="Integrase_catalytic"/>
</dbReference>
<dbReference type="EMBL" id="PYAS01000011">
    <property type="protein sequence ID" value="PSL25721.1"/>
    <property type="molecule type" value="Genomic_DNA"/>
</dbReference>
<feature type="domain" description="Tyr recombinase" evidence="4">
    <location>
        <begin position="211"/>
        <end position="389"/>
    </location>
</feature>
<organism evidence="5 6">
    <name type="scientific">Dyadobacter jiangsuensis</name>
    <dbReference type="NCBI Taxonomy" id="1591085"/>
    <lineage>
        <taxon>Bacteria</taxon>
        <taxon>Pseudomonadati</taxon>
        <taxon>Bacteroidota</taxon>
        <taxon>Cytophagia</taxon>
        <taxon>Cytophagales</taxon>
        <taxon>Spirosomataceae</taxon>
        <taxon>Dyadobacter</taxon>
    </lineage>
</organism>
<dbReference type="PANTHER" id="PTHR30349">
    <property type="entry name" value="PHAGE INTEGRASE-RELATED"/>
    <property type="match status" value="1"/>
</dbReference>
<evidence type="ECO:0000256" key="3">
    <source>
        <dbReference type="ARBA" id="ARBA00023172"/>
    </source>
</evidence>
<evidence type="ECO:0000256" key="2">
    <source>
        <dbReference type="ARBA" id="ARBA00023125"/>
    </source>
</evidence>
<keyword evidence="6" id="KW-1185">Reference proteome</keyword>
<protein>
    <submittedName>
        <fullName evidence="5">Site-specific recombinase XerD</fullName>
    </submittedName>
</protein>
<dbReference type="InterPro" id="IPR050090">
    <property type="entry name" value="Tyrosine_recombinase_XerCD"/>
</dbReference>
<dbReference type="RefSeq" id="WP_170118841.1">
    <property type="nucleotide sequence ID" value="NZ_PYAS01000011.1"/>
</dbReference>
<dbReference type="AlphaFoldDB" id="A0A2P8FVH4"/>
<dbReference type="InterPro" id="IPR011010">
    <property type="entry name" value="DNA_brk_join_enz"/>
</dbReference>
<keyword evidence="2" id="KW-0238">DNA-binding</keyword>
<dbReference type="CDD" id="cd01185">
    <property type="entry name" value="INTN1_C_like"/>
    <property type="match status" value="1"/>
</dbReference>
<name>A0A2P8FVH4_9BACT</name>
<dbReference type="Proteomes" id="UP000241964">
    <property type="component" value="Unassembled WGS sequence"/>
</dbReference>
<sequence length="394" mass="45563">MFKDQIVRYKVIYDRKKQAAKKGKAVVQIEAYQNGNRSYFSTGIYLSPDQWNSKRHEPKDPFQAKQVRDAIAYYEKIEREVRLHNGGLFSIKDFKATSSPSEVVAPEPKQTFNEFFAAQIKARDKELKWNTYRQQTSCLNILNEFDPTISFEDLKYRTIDALHQFMVKKGHCNSTSNKRHKIIRSYIAKAIKLEMLDKNPYDKFKIPAPVVNKLALLGSELRALEDLTFPEPHGRLERVRDMFLFATYTGLRWSDVFKLTRQNLIKTDSGIVLNIKASKTEKLFQLPLWLMFEGKGQALVLKHWPYLEAGKLFPNLNNAFTNRALKRLAVLAGIKKHLHFHVSRHTAGTILARTAGVLTAKDVLQHSTLATTMGYLHLSNAERNRSLEEVKNWY</sequence>
<dbReference type="GO" id="GO:0006310">
    <property type="term" value="P:DNA recombination"/>
    <property type="evidence" value="ECO:0007669"/>
    <property type="project" value="UniProtKB-KW"/>
</dbReference>
<dbReference type="GO" id="GO:0015074">
    <property type="term" value="P:DNA integration"/>
    <property type="evidence" value="ECO:0007669"/>
    <property type="project" value="InterPro"/>
</dbReference>
<accession>A0A2P8FVH4</accession>
<reference evidence="5 6" key="1">
    <citation type="submission" date="2018-03" db="EMBL/GenBank/DDBJ databases">
        <title>Genomic Encyclopedia of Archaeal and Bacterial Type Strains, Phase II (KMG-II): from individual species to whole genera.</title>
        <authorList>
            <person name="Goeker M."/>
        </authorList>
    </citation>
    <scope>NUCLEOTIDE SEQUENCE [LARGE SCALE GENOMIC DNA]</scope>
    <source>
        <strain evidence="5 6">DSM 29057</strain>
    </source>
</reference>
<dbReference type="SUPFAM" id="SSF56349">
    <property type="entry name" value="DNA breaking-rejoining enzymes"/>
    <property type="match status" value="1"/>
</dbReference>
<dbReference type="InterPro" id="IPR013762">
    <property type="entry name" value="Integrase-like_cat_sf"/>
</dbReference>
<dbReference type="Pfam" id="PF00589">
    <property type="entry name" value="Phage_integrase"/>
    <property type="match status" value="1"/>
</dbReference>
<dbReference type="GO" id="GO:0003677">
    <property type="term" value="F:DNA binding"/>
    <property type="evidence" value="ECO:0007669"/>
    <property type="project" value="UniProtKB-KW"/>
</dbReference>
<dbReference type="InterPro" id="IPR035386">
    <property type="entry name" value="Arm-DNA-bind_5"/>
</dbReference>
<comment type="caution">
    <text evidence="5">The sequence shown here is derived from an EMBL/GenBank/DDBJ whole genome shotgun (WGS) entry which is preliminary data.</text>
</comment>
<dbReference type="Gene3D" id="1.10.443.10">
    <property type="entry name" value="Intergrase catalytic core"/>
    <property type="match status" value="1"/>
</dbReference>
<evidence type="ECO:0000256" key="1">
    <source>
        <dbReference type="ARBA" id="ARBA00008857"/>
    </source>
</evidence>
<dbReference type="Pfam" id="PF17293">
    <property type="entry name" value="Arm-DNA-bind_5"/>
    <property type="match status" value="1"/>
</dbReference>
<keyword evidence="3" id="KW-0233">DNA recombination</keyword>
<dbReference type="PROSITE" id="PS51898">
    <property type="entry name" value="TYR_RECOMBINASE"/>
    <property type="match status" value="1"/>
</dbReference>
<gene>
    <name evidence="5" type="ORF">CLV60_111172</name>
</gene>
<dbReference type="InterPro" id="IPR025269">
    <property type="entry name" value="SAM-like_dom"/>
</dbReference>
<proteinExistence type="inferred from homology"/>